<evidence type="ECO:0000256" key="2">
    <source>
        <dbReference type="SAM" id="Phobius"/>
    </source>
</evidence>
<evidence type="ECO:0000313" key="4">
    <source>
        <dbReference type="EMBL" id="KND98911.1"/>
    </source>
</evidence>
<proteinExistence type="predicted"/>
<name>A0A0L0NXJ1_CANAR</name>
<feature type="compositionally biased region" description="Polar residues" evidence="1">
    <location>
        <begin position="240"/>
        <end position="259"/>
    </location>
</feature>
<dbReference type="VEuPathDB" id="FungiDB:CJI96_0003063"/>
<keyword evidence="2" id="KW-0812">Transmembrane</keyword>
<dbReference type="VEuPathDB" id="FungiDB:QG37_04257"/>
<dbReference type="VEuPathDB" id="FungiDB:CJJ07_003439"/>
<accession>A0A0L0NXJ1</accession>
<feature type="chain" id="PRO_5005545380" evidence="3">
    <location>
        <begin position="23"/>
        <end position="344"/>
    </location>
</feature>
<dbReference type="VEuPathDB" id="FungiDB:CJJ09_003475"/>
<sequence length="344" mass="38536">MLLHLALPLLVLHLWFPVLLLAKASNRPSEKTQFLLHYWLWYLALTYIHFYILLSLLPLQGILDLMFAVFKIWLFYGHGCVLLLSYYLPRTAFATTGWASVVDMEAGLIDPVVLTFIIRNPVWQKTVYVLEKTGLFGFASGIFSFSHELCRLVSWPKRPLCLHLGAEFFCYMDSPKELAQRLQNVELFLFGLKAAVSPATSPAARRVSSRHKHHTSSRVDYSDYESDSFLLRQSELYTPARSNPLSPTALSPTALSPKTLSPVGGDSGVSPLVKKTRRRPPNDGRVVSADHATGRVISADNTAERRRFRSISVGSIDETALPYPLDDPAPPTDPLNVLSKPRGD</sequence>
<evidence type="ECO:0000256" key="1">
    <source>
        <dbReference type="SAM" id="MobiDB-lite"/>
    </source>
</evidence>
<organism evidence="4 5">
    <name type="scientific">Candidozyma auris</name>
    <name type="common">Yeast</name>
    <name type="synonym">Candida auris</name>
    <dbReference type="NCBI Taxonomy" id="498019"/>
    <lineage>
        <taxon>Eukaryota</taxon>
        <taxon>Fungi</taxon>
        <taxon>Dikarya</taxon>
        <taxon>Ascomycota</taxon>
        <taxon>Saccharomycotina</taxon>
        <taxon>Pichiomycetes</taxon>
        <taxon>Metschnikowiaceae</taxon>
        <taxon>Candidozyma</taxon>
    </lineage>
</organism>
<dbReference type="EMBL" id="LGST01000029">
    <property type="protein sequence ID" value="KND98911.1"/>
    <property type="molecule type" value="Genomic_DNA"/>
</dbReference>
<evidence type="ECO:0000313" key="5">
    <source>
        <dbReference type="Proteomes" id="UP000037122"/>
    </source>
</evidence>
<dbReference type="VEuPathDB" id="FungiDB:CJI97_001387"/>
<keyword evidence="2" id="KW-0472">Membrane</keyword>
<feature type="transmembrane region" description="Helical" evidence="2">
    <location>
        <begin position="69"/>
        <end position="88"/>
    </location>
</feature>
<keyword evidence="3" id="KW-0732">Signal</keyword>
<comment type="caution">
    <text evidence="4">The sequence shown here is derived from an EMBL/GenBank/DDBJ whole genome shotgun (WGS) entry which is preliminary data.</text>
</comment>
<feature type="region of interest" description="Disordered" evidence="1">
    <location>
        <begin position="240"/>
        <end position="344"/>
    </location>
</feature>
<dbReference type="VEuPathDB" id="FungiDB:B9J08_001219"/>
<evidence type="ECO:0000256" key="3">
    <source>
        <dbReference type="SAM" id="SignalP"/>
    </source>
</evidence>
<reference evidence="5" key="1">
    <citation type="journal article" date="2015" name="BMC Genomics">
        <title>Draft genome of a commonly misdiagnosed multidrug resistant pathogen Candida auris.</title>
        <authorList>
            <person name="Chatterjee S."/>
            <person name="Alampalli S.V."/>
            <person name="Nageshan R.K."/>
            <person name="Chettiar S.T."/>
            <person name="Joshi S."/>
            <person name="Tatu U.S."/>
        </authorList>
    </citation>
    <scope>NUCLEOTIDE SEQUENCE [LARGE SCALE GENOMIC DNA]</scope>
    <source>
        <strain evidence="5">6684</strain>
    </source>
</reference>
<dbReference type="Proteomes" id="UP000037122">
    <property type="component" value="Unassembled WGS sequence"/>
</dbReference>
<feature type="signal peptide" evidence="3">
    <location>
        <begin position="1"/>
        <end position="22"/>
    </location>
</feature>
<gene>
    <name evidence="4" type="ORF">QG37_04257</name>
</gene>
<protein>
    <submittedName>
        <fullName evidence="4">Uncharacterized protein</fullName>
    </submittedName>
</protein>
<dbReference type="AlphaFoldDB" id="A0A0L0NXJ1"/>
<keyword evidence="2" id="KW-1133">Transmembrane helix</keyword>
<feature type="transmembrane region" description="Helical" evidence="2">
    <location>
        <begin position="38"/>
        <end position="57"/>
    </location>
</feature>